<organism evidence="1">
    <name type="scientific">Lepeophtheirus salmonis</name>
    <name type="common">Salmon louse</name>
    <name type="synonym">Caligus salmonis</name>
    <dbReference type="NCBI Taxonomy" id="72036"/>
    <lineage>
        <taxon>Eukaryota</taxon>
        <taxon>Metazoa</taxon>
        <taxon>Ecdysozoa</taxon>
        <taxon>Arthropoda</taxon>
        <taxon>Crustacea</taxon>
        <taxon>Multicrustacea</taxon>
        <taxon>Hexanauplia</taxon>
        <taxon>Copepoda</taxon>
        <taxon>Siphonostomatoida</taxon>
        <taxon>Caligidae</taxon>
        <taxon>Lepeophtheirus</taxon>
    </lineage>
</organism>
<proteinExistence type="predicted"/>
<reference evidence="1" key="1">
    <citation type="submission" date="2014-05" db="EMBL/GenBank/DDBJ databases">
        <authorList>
            <person name="Chronopoulou M."/>
        </authorList>
    </citation>
    <scope>NUCLEOTIDE SEQUENCE</scope>
    <source>
        <tissue evidence="1">Whole organism</tissue>
    </source>
</reference>
<dbReference type="EMBL" id="HACA01031045">
    <property type="protein sequence ID" value="CDW48406.1"/>
    <property type="molecule type" value="Transcribed_RNA"/>
</dbReference>
<protein>
    <submittedName>
        <fullName evidence="1">Uncharacterized protein</fullName>
    </submittedName>
</protein>
<accession>A0A0K2VEU4</accession>
<dbReference type="AlphaFoldDB" id="A0A0K2VEU4"/>
<evidence type="ECO:0000313" key="1">
    <source>
        <dbReference type="EMBL" id="CDW48406.1"/>
    </source>
</evidence>
<sequence length="59" mass="6956">MILTSDVVTSMLKNRSIPSDLLRNHSILLKELRKSINRQNNGLRDILKNRECYHLAFYI</sequence>
<name>A0A0K2VEU4_LEPSM</name>